<dbReference type="EMBL" id="UYRU01103974">
    <property type="protein sequence ID" value="VDN42214.1"/>
    <property type="molecule type" value="Genomic_DNA"/>
</dbReference>
<dbReference type="InterPro" id="IPR021773">
    <property type="entry name" value="TPC11"/>
</dbReference>
<keyword evidence="3" id="KW-1185">Reference proteome</keyword>
<organism evidence="2 3">
    <name type="scientific">Dibothriocephalus latus</name>
    <name type="common">Fish tapeworm</name>
    <name type="synonym">Diphyllobothrium latum</name>
    <dbReference type="NCBI Taxonomy" id="60516"/>
    <lineage>
        <taxon>Eukaryota</taxon>
        <taxon>Metazoa</taxon>
        <taxon>Spiralia</taxon>
        <taxon>Lophotrochozoa</taxon>
        <taxon>Platyhelminthes</taxon>
        <taxon>Cestoda</taxon>
        <taxon>Eucestoda</taxon>
        <taxon>Diphyllobothriidea</taxon>
        <taxon>Diphyllobothriidae</taxon>
        <taxon>Dibothriocephalus</taxon>
    </lineage>
</organism>
<dbReference type="Proteomes" id="UP000281553">
    <property type="component" value="Unassembled WGS sequence"/>
</dbReference>
<dbReference type="Pfam" id="PF11817">
    <property type="entry name" value="Foie-gras_1"/>
    <property type="match status" value="1"/>
</dbReference>
<dbReference type="OrthoDB" id="6278596at2759"/>
<name>A0A3P7NHL7_DIBLA</name>
<dbReference type="PANTHER" id="PTHR14374">
    <property type="entry name" value="FOIE GRAS"/>
    <property type="match status" value="1"/>
</dbReference>
<reference evidence="2 3" key="1">
    <citation type="submission" date="2018-11" db="EMBL/GenBank/DDBJ databases">
        <authorList>
            <consortium name="Pathogen Informatics"/>
        </authorList>
    </citation>
    <scope>NUCLEOTIDE SEQUENCE [LARGE SCALE GENOMIC DNA]</scope>
</reference>
<evidence type="ECO:0000313" key="2">
    <source>
        <dbReference type="EMBL" id="VDN42214.1"/>
    </source>
</evidence>
<sequence length="67" mass="7962">MELRVHDLHLLEVKVVAGFINYKICRLFFQLQASESIAQFRRHIDFFTNLVGMPELAFEHEAWLSKQ</sequence>
<evidence type="ECO:0000259" key="1">
    <source>
        <dbReference type="Pfam" id="PF11817"/>
    </source>
</evidence>
<dbReference type="AlphaFoldDB" id="A0A3P7NHL7"/>
<dbReference type="PANTHER" id="PTHR14374:SF0">
    <property type="entry name" value="TRAFFICKING PROTEIN PARTICLE COMPLEX SUBUNIT 11"/>
    <property type="match status" value="1"/>
</dbReference>
<feature type="domain" description="Trafficking protein particle complex subunit 11" evidence="1">
    <location>
        <begin position="10"/>
        <end position="67"/>
    </location>
</feature>
<proteinExistence type="predicted"/>
<evidence type="ECO:0000313" key="3">
    <source>
        <dbReference type="Proteomes" id="UP000281553"/>
    </source>
</evidence>
<gene>
    <name evidence="2" type="ORF">DILT_LOCUS18767</name>
</gene>
<protein>
    <recommendedName>
        <fullName evidence="1">Trafficking protein particle complex subunit 11 domain-containing protein</fullName>
    </recommendedName>
</protein>
<accession>A0A3P7NHL7</accession>